<organism evidence="3">
    <name type="scientific">Blautia glucerasea</name>
    <dbReference type="NCBI Taxonomy" id="536633"/>
    <lineage>
        <taxon>Bacteria</taxon>
        <taxon>Bacillati</taxon>
        <taxon>Bacillota</taxon>
        <taxon>Clostridia</taxon>
        <taxon>Lachnospirales</taxon>
        <taxon>Lachnospiraceae</taxon>
        <taxon>Blautia</taxon>
    </lineage>
</organism>
<dbReference type="EMBL" id="CACRST010000010">
    <property type="protein sequence ID" value="VYS90401.1"/>
    <property type="molecule type" value="Genomic_DNA"/>
</dbReference>
<dbReference type="InterPro" id="IPR011642">
    <property type="entry name" value="Gate_dom"/>
</dbReference>
<name>A0A6N2SDT6_9FIRM</name>
<accession>A0A6N2SDT6</accession>
<evidence type="ECO:0000313" key="3">
    <source>
        <dbReference type="EMBL" id="VYS90401.1"/>
    </source>
</evidence>
<dbReference type="RefSeq" id="WP_156353402.1">
    <property type="nucleotide sequence ID" value="NZ_CACRST010000010.1"/>
</dbReference>
<feature type="transmembrane region" description="Helical" evidence="1">
    <location>
        <begin position="204"/>
        <end position="222"/>
    </location>
</feature>
<keyword evidence="1" id="KW-0472">Membrane</keyword>
<feature type="transmembrane region" description="Helical" evidence="1">
    <location>
        <begin position="115"/>
        <end position="137"/>
    </location>
</feature>
<dbReference type="AlphaFoldDB" id="A0A6N2SDT6"/>
<evidence type="ECO:0000259" key="2">
    <source>
        <dbReference type="Pfam" id="PF07670"/>
    </source>
</evidence>
<feature type="transmembrane region" description="Helical" evidence="1">
    <location>
        <begin position="288"/>
        <end position="312"/>
    </location>
</feature>
<dbReference type="Pfam" id="PF07670">
    <property type="entry name" value="Gate"/>
    <property type="match status" value="1"/>
</dbReference>
<protein>
    <submittedName>
        <fullName evidence="3">Sporulation integral membrane protein YlbJ</fullName>
    </submittedName>
</protein>
<feature type="transmembrane region" description="Helical" evidence="1">
    <location>
        <begin position="144"/>
        <end position="165"/>
    </location>
</feature>
<feature type="transmembrane region" description="Helical" evidence="1">
    <location>
        <begin position="258"/>
        <end position="276"/>
    </location>
</feature>
<feature type="transmembrane region" description="Helical" evidence="1">
    <location>
        <begin position="34"/>
        <end position="54"/>
    </location>
</feature>
<keyword evidence="1" id="KW-1133">Transmembrane helix</keyword>
<gene>
    <name evidence="3" type="primary">ylbJ</name>
    <name evidence="3" type="ORF">BGLFYP119_01048</name>
</gene>
<sequence length="313" mass="34354">MKRIFGTAGVLLLLLFLMRFPAEALSAARDGMDLWLNTLIPTLLPFMILTNILIYTGTAEKLSAPLGAFWKKAFGISPSGACALILGLLCGYPMGAKTASDMYSCGRIGKREAEYLLTFTNHASPVFIYTYIIHICLQDQISPLPVFGILLLSSVLTMLFFRFFVYGNQTVTSDTFLQNRKKEPSATGVSGTLLDASIMNGFETITRLGGYILLFSLLSAFVRHYWKTGTLTEYLVLGFLELTTGIHFLSVSGIPVPVRYLCIMPMAAFGGVCILAQTKSLLNKDLSFMPYISSKCLHAAITATLSLILFQIV</sequence>
<evidence type="ECO:0000256" key="1">
    <source>
        <dbReference type="SAM" id="Phobius"/>
    </source>
</evidence>
<proteinExistence type="predicted"/>
<feature type="transmembrane region" description="Helical" evidence="1">
    <location>
        <begin position="234"/>
        <end position="252"/>
    </location>
</feature>
<feature type="transmembrane region" description="Helical" evidence="1">
    <location>
        <begin position="74"/>
        <end position="95"/>
    </location>
</feature>
<reference evidence="3" key="1">
    <citation type="submission" date="2019-11" db="EMBL/GenBank/DDBJ databases">
        <authorList>
            <person name="Feng L."/>
        </authorList>
    </citation>
    <scope>NUCLEOTIDE SEQUENCE</scope>
    <source>
        <strain evidence="3">BgluceraseaLFYP119</strain>
    </source>
</reference>
<feature type="domain" description="Nucleoside transporter/FeoB GTPase Gate" evidence="2">
    <location>
        <begin position="38"/>
        <end position="127"/>
    </location>
</feature>
<keyword evidence="1" id="KW-0812">Transmembrane</keyword>